<reference evidence="2 3" key="1">
    <citation type="journal article" date="2019" name="Int. J. Syst. Evol. Microbiol.">
        <title>The Global Catalogue of Microorganisms (GCM) 10K type strain sequencing project: providing services to taxonomists for standard genome sequencing and annotation.</title>
        <authorList>
            <consortium name="The Broad Institute Genomics Platform"/>
            <consortium name="The Broad Institute Genome Sequencing Center for Infectious Disease"/>
            <person name="Wu L."/>
            <person name="Ma J."/>
        </authorList>
    </citation>
    <scope>NUCLEOTIDE SEQUENCE [LARGE SCALE GENOMIC DNA]</scope>
    <source>
        <strain evidence="2 3">JCM 16034</strain>
    </source>
</reference>
<feature type="region of interest" description="Disordered" evidence="1">
    <location>
        <begin position="38"/>
        <end position="81"/>
    </location>
</feature>
<dbReference type="EMBL" id="BAAAQW010000006">
    <property type="protein sequence ID" value="GAA2200831.1"/>
    <property type="molecule type" value="Genomic_DNA"/>
</dbReference>
<comment type="caution">
    <text evidence="2">The sequence shown here is derived from an EMBL/GenBank/DDBJ whole genome shotgun (WGS) entry which is preliminary data.</text>
</comment>
<organism evidence="2 3">
    <name type="scientific">Sinomonas flava</name>
    <dbReference type="NCBI Taxonomy" id="496857"/>
    <lineage>
        <taxon>Bacteria</taxon>
        <taxon>Bacillati</taxon>
        <taxon>Actinomycetota</taxon>
        <taxon>Actinomycetes</taxon>
        <taxon>Micrococcales</taxon>
        <taxon>Micrococcaceae</taxon>
        <taxon>Sinomonas</taxon>
    </lineage>
</organism>
<sequence>MYRRRRIAVVVLMALILGVLGVGVSAAVVAVGSNAAGEAAATPATAPETTPSGDASTPSAAPTETASATPTATPTPSCDPHLITVAASTDKAVYGPSEKPLFTLKVTNGNPIPCEVNVGTKQMEFLVVSGVDRIFSSKDCQATAEDLPKTIAAGGSETANFPWSRVRSIEGCKAATVQPKPGIYVLTASLGATTSSKAVFELK</sequence>
<gene>
    <name evidence="2" type="ORF">GCM10009849_22870</name>
</gene>
<evidence type="ECO:0000256" key="1">
    <source>
        <dbReference type="SAM" id="MobiDB-lite"/>
    </source>
</evidence>
<proteinExistence type="predicted"/>
<feature type="compositionally biased region" description="Low complexity" evidence="1">
    <location>
        <begin position="38"/>
        <end position="76"/>
    </location>
</feature>
<dbReference type="Proteomes" id="UP001500432">
    <property type="component" value="Unassembled WGS sequence"/>
</dbReference>
<name>A0ABN3BVM4_9MICC</name>
<keyword evidence="3" id="KW-1185">Reference proteome</keyword>
<protein>
    <submittedName>
        <fullName evidence="2">Uncharacterized protein</fullName>
    </submittedName>
</protein>
<evidence type="ECO:0000313" key="2">
    <source>
        <dbReference type="EMBL" id="GAA2200831.1"/>
    </source>
</evidence>
<evidence type="ECO:0000313" key="3">
    <source>
        <dbReference type="Proteomes" id="UP001500432"/>
    </source>
</evidence>
<accession>A0ABN3BVM4</accession>